<dbReference type="InParanoid" id="Q4UDJ3"/>
<dbReference type="GeneID" id="3862372"/>
<dbReference type="eggNOG" id="ENOG502TN84">
    <property type="taxonomic scope" value="Eukaryota"/>
</dbReference>
<organism evidence="2 3">
    <name type="scientific">Theileria annulata</name>
    <dbReference type="NCBI Taxonomy" id="5874"/>
    <lineage>
        <taxon>Eukaryota</taxon>
        <taxon>Sar</taxon>
        <taxon>Alveolata</taxon>
        <taxon>Apicomplexa</taxon>
        <taxon>Aconoidasida</taxon>
        <taxon>Piroplasmida</taxon>
        <taxon>Theileriidae</taxon>
        <taxon>Theileria</taxon>
    </lineage>
</organism>
<evidence type="ECO:0000313" key="3">
    <source>
        <dbReference type="Proteomes" id="UP000001950"/>
    </source>
</evidence>
<feature type="compositionally biased region" description="Acidic residues" evidence="1">
    <location>
        <begin position="1"/>
        <end position="12"/>
    </location>
</feature>
<evidence type="ECO:0000313" key="2">
    <source>
        <dbReference type="EMBL" id="CAI74846.1"/>
    </source>
</evidence>
<sequence length="413" mass="47500">MFRDELNEEEPDFSGGPSSPSLTPLENTLCDKSKVSTIVSNITLNFSRRVPSKIKPVLESSIEENADKISVSDMLDLVISLRKCNSLSNKLFQVILERIDEDIKKVDGSNNEYNNFLLKICLELVEHSFESLKAIKTHDENSCKVENINNCEDFKPNQLTNNIFKFVCDNMGILKIDDLFRLVPIFFSIQTDKGPQFISLKAEYLYNLTKLILDYELSGGYSERPDTKNTLGANSLYRCNILVKINSSSNNLISLSDQNKPFILDKEKNMTKLKEYVQSYIYPTISENITKFTSQNIVELAEIIRRLGEPYPASLIDRICTVYVKHISQYSIDNMMKLVEELNLMGIKNELVLLNTIINLPRKATTLDSFERVIKLLEVFKTHESEYLDILVSQQIYQIYHKINKKYLEVSYA</sequence>
<evidence type="ECO:0000256" key="1">
    <source>
        <dbReference type="SAM" id="MobiDB-lite"/>
    </source>
</evidence>
<name>Q4UDJ3_THEAN</name>
<dbReference type="OrthoDB" id="361654at2759"/>
<proteinExistence type="predicted"/>
<protein>
    <submittedName>
        <fullName evidence="2">Uncharacterized protein</fullName>
    </submittedName>
</protein>
<dbReference type="AlphaFoldDB" id="Q4UDJ3"/>
<feature type="region of interest" description="Disordered" evidence="1">
    <location>
        <begin position="1"/>
        <end position="23"/>
    </location>
</feature>
<reference evidence="2 3" key="1">
    <citation type="journal article" date="2005" name="Science">
        <title>Genome of the host-cell transforming parasite Theileria annulata compared with T. parva.</title>
        <authorList>
            <person name="Pain A."/>
            <person name="Renauld H."/>
            <person name="Berriman M."/>
            <person name="Murphy L."/>
            <person name="Yeats C.A."/>
            <person name="Weir W."/>
            <person name="Kerhornou A."/>
            <person name="Aslett M."/>
            <person name="Bishop R."/>
            <person name="Bouchier C."/>
            <person name="Cochet M."/>
            <person name="Coulson R.M.R."/>
            <person name="Cronin A."/>
            <person name="de Villiers E.P."/>
            <person name="Fraser A."/>
            <person name="Fosker N."/>
            <person name="Gardner M."/>
            <person name="Goble A."/>
            <person name="Griffiths-Jones S."/>
            <person name="Harris D.E."/>
            <person name="Katzer F."/>
            <person name="Larke N."/>
            <person name="Lord A."/>
            <person name="Maser P."/>
            <person name="McKellar S."/>
            <person name="Mooney P."/>
            <person name="Morton F."/>
            <person name="Nene V."/>
            <person name="O'Neil S."/>
            <person name="Price C."/>
            <person name="Quail M.A."/>
            <person name="Rabbinowitsch E."/>
            <person name="Rawlings N.D."/>
            <person name="Rutter S."/>
            <person name="Saunders D."/>
            <person name="Seeger K."/>
            <person name="Shah T."/>
            <person name="Squares R."/>
            <person name="Squares S."/>
            <person name="Tivey A."/>
            <person name="Walker A.R."/>
            <person name="Woodward J."/>
            <person name="Dobbelaere D.A.E."/>
            <person name="Langsley G."/>
            <person name="Rajandream M.A."/>
            <person name="McKeever D."/>
            <person name="Shiels B."/>
            <person name="Tait A."/>
            <person name="Barrell B.G."/>
            <person name="Hall N."/>
        </authorList>
    </citation>
    <scope>NUCLEOTIDE SEQUENCE [LARGE SCALE GENOMIC DNA]</scope>
    <source>
        <strain evidence="3">Ankara</strain>
    </source>
</reference>
<dbReference type="VEuPathDB" id="PiroplasmaDB:TA11530"/>
<dbReference type="Proteomes" id="UP000001950">
    <property type="component" value="Chromosome 2"/>
</dbReference>
<accession>Q4UDJ3</accession>
<dbReference type="EMBL" id="CR940348">
    <property type="protein sequence ID" value="CAI74846.1"/>
    <property type="molecule type" value="Genomic_DNA"/>
</dbReference>
<dbReference type="KEGG" id="tan:TA11530"/>
<dbReference type="RefSeq" id="XP_952578.1">
    <property type="nucleotide sequence ID" value="XM_947485.1"/>
</dbReference>
<keyword evidence="3" id="KW-1185">Reference proteome</keyword>
<gene>
    <name evidence="2" type="ORF">TA11530</name>
</gene>
<dbReference type="OMA" id="VKHISQY"/>